<organism evidence="1 2">
    <name type="scientific">Lutibacter maritimus</name>
    <dbReference type="NCBI Taxonomy" id="593133"/>
    <lineage>
        <taxon>Bacteria</taxon>
        <taxon>Pseudomonadati</taxon>
        <taxon>Bacteroidota</taxon>
        <taxon>Flavobacteriia</taxon>
        <taxon>Flavobacteriales</taxon>
        <taxon>Flavobacteriaceae</taxon>
        <taxon>Lutibacter</taxon>
    </lineage>
</organism>
<dbReference type="EMBL" id="FOZP01000010">
    <property type="protein sequence ID" value="SFS79523.1"/>
    <property type="molecule type" value="Genomic_DNA"/>
</dbReference>
<dbReference type="OrthoDB" id="978748at2"/>
<keyword evidence="2" id="KW-1185">Reference proteome</keyword>
<proteinExistence type="predicted"/>
<dbReference type="Proteomes" id="UP000199312">
    <property type="component" value="Unassembled WGS sequence"/>
</dbReference>
<dbReference type="AlphaFoldDB" id="A0A1I6SRJ4"/>
<sequence length="158" mass="18631">MKAVTIKEIKTELQHLSNEELVNVCLQLAKFKKENKELLTYTLFEAANEEGFIETVKSEADILFDSINTNSYFYIKKSVRKIVRILKTNIRYSKKKETEIELLLYFCKKMLEIKPSIKNNVTLKNIYLREKLAIKKKLTSVHEDLQYDYTQQLSILSL</sequence>
<dbReference type="RefSeq" id="WP_090230315.1">
    <property type="nucleotide sequence ID" value="NZ_FOZP01000010.1"/>
</dbReference>
<name>A0A1I6SRJ4_9FLAO</name>
<evidence type="ECO:0000313" key="2">
    <source>
        <dbReference type="Proteomes" id="UP000199312"/>
    </source>
</evidence>
<protein>
    <submittedName>
        <fullName evidence="1">Uncharacterized protein</fullName>
    </submittedName>
</protein>
<evidence type="ECO:0000313" key="1">
    <source>
        <dbReference type="EMBL" id="SFS79523.1"/>
    </source>
</evidence>
<accession>A0A1I6SRJ4</accession>
<dbReference type="STRING" id="593133.SAMN04488006_0077"/>
<reference evidence="2" key="1">
    <citation type="submission" date="2016-10" db="EMBL/GenBank/DDBJ databases">
        <authorList>
            <person name="Varghese N."/>
            <person name="Submissions S."/>
        </authorList>
    </citation>
    <scope>NUCLEOTIDE SEQUENCE [LARGE SCALE GENOMIC DNA]</scope>
    <source>
        <strain evidence="2">DSM 24450</strain>
    </source>
</reference>
<gene>
    <name evidence="1" type="ORF">SAMN04488006_0077</name>
</gene>